<dbReference type="AlphaFoldDB" id="A0A7R5KBY6"/>
<dbReference type="GeneID" id="120322665"/>
<dbReference type="RefSeq" id="XP_039234482.1">
    <property type="nucleotide sequence ID" value="XM_039378548.1"/>
</dbReference>
<gene>
    <name evidence="3" type="primary">LOC120322665</name>
</gene>
<evidence type="ECO:0000313" key="3">
    <source>
        <dbReference type="RefSeq" id="XP_039234482.1"/>
    </source>
</evidence>
<name>A0A7R5KBY6_9PASS</name>
<keyword evidence="2" id="KW-1185">Reference proteome</keyword>
<sequence>MRGVANRGEANQRANRARGVAKMGRGQQRGCPGSGACPRLGACPQPGGRVPSAGGMSSRSPSNSRGGAVYKHCPRSGPARPPRSAGRAPPQVRPRRGHLRGSLITPPTPPQGHPSEPQPRPAGGPCREGPAVRGSAAGGPLPAGCVRGFGAHAL</sequence>
<dbReference type="InParanoid" id="A0A7R5KBY6"/>
<feature type="compositionally biased region" description="Pro residues" evidence="1">
    <location>
        <begin position="106"/>
        <end position="122"/>
    </location>
</feature>
<feature type="compositionally biased region" description="Polar residues" evidence="1">
    <location>
        <begin position="55"/>
        <end position="65"/>
    </location>
</feature>
<dbReference type="Proteomes" id="UP000504627">
    <property type="component" value="Unplaced"/>
</dbReference>
<proteinExistence type="predicted"/>
<reference evidence="3" key="1">
    <citation type="submission" date="2025-08" db="UniProtKB">
        <authorList>
            <consortium name="RefSeq"/>
        </authorList>
    </citation>
    <scope>IDENTIFICATION</scope>
    <source>
        <tissue evidence="3">Muscle</tissue>
    </source>
</reference>
<protein>
    <submittedName>
        <fullName evidence="3">Basic proline-rich protein-like</fullName>
    </submittedName>
</protein>
<evidence type="ECO:0000313" key="2">
    <source>
        <dbReference type="Proteomes" id="UP000504627"/>
    </source>
</evidence>
<feature type="compositionally biased region" description="Low complexity" evidence="1">
    <location>
        <begin position="75"/>
        <end position="90"/>
    </location>
</feature>
<organism evidence="2 3">
    <name type="scientific">Pipra filicauda</name>
    <name type="common">Wire-tailed manakin</name>
    <dbReference type="NCBI Taxonomy" id="649802"/>
    <lineage>
        <taxon>Eukaryota</taxon>
        <taxon>Metazoa</taxon>
        <taxon>Chordata</taxon>
        <taxon>Craniata</taxon>
        <taxon>Vertebrata</taxon>
        <taxon>Euteleostomi</taxon>
        <taxon>Archelosauria</taxon>
        <taxon>Archosauria</taxon>
        <taxon>Dinosauria</taxon>
        <taxon>Saurischia</taxon>
        <taxon>Theropoda</taxon>
        <taxon>Coelurosauria</taxon>
        <taxon>Aves</taxon>
        <taxon>Neognathae</taxon>
        <taxon>Neoaves</taxon>
        <taxon>Telluraves</taxon>
        <taxon>Australaves</taxon>
        <taxon>Passeriformes</taxon>
        <taxon>Pipridae</taxon>
        <taxon>Pipra</taxon>
    </lineage>
</organism>
<feature type="region of interest" description="Disordered" evidence="1">
    <location>
        <begin position="1"/>
        <end position="154"/>
    </location>
</feature>
<accession>A0A7R5KBY6</accession>
<evidence type="ECO:0000256" key="1">
    <source>
        <dbReference type="SAM" id="MobiDB-lite"/>
    </source>
</evidence>